<evidence type="ECO:0000313" key="4">
    <source>
        <dbReference type="Proteomes" id="UP000319731"/>
    </source>
</evidence>
<accession>A0A507C1V3</accession>
<feature type="region of interest" description="Disordered" evidence="1">
    <location>
        <begin position="393"/>
        <end position="470"/>
    </location>
</feature>
<dbReference type="GO" id="GO:0032040">
    <property type="term" value="C:small-subunit processome"/>
    <property type="evidence" value="ECO:0007669"/>
    <property type="project" value="TreeGrafter"/>
</dbReference>
<dbReference type="Pfam" id="PF10307">
    <property type="entry name" value="HAD_SAK_1"/>
    <property type="match status" value="1"/>
</dbReference>
<protein>
    <recommendedName>
        <fullName evidence="2">Swiss Army Knife RNA repair protein HAD domain-containing protein</fullName>
    </recommendedName>
</protein>
<dbReference type="EMBL" id="QEAO01000024">
    <property type="protein sequence ID" value="TPX33039.1"/>
    <property type="molecule type" value="Genomic_DNA"/>
</dbReference>
<dbReference type="GeneID" id="42005201"/>
<dbReference type="Proteomes" id="UP000319731">
    <property type="component" value="Unassembled WGS sequence"/>
</dbReference>
<keyword evidence="4" id="KW-1185">Reference proteome</keyword>
<sequence>MKGPRPHYERLIEEFSKRHPCHRRQASTASSTEDKEDIGCSSDTVLQVDIGNTASPTRSNMTKLKIFDFDSTLFRSPLPNPNLWSPELSGLLISDLGWFTDPRTLGSPGIPEEPDMSWFDPDVVKDALLAIQEPQTTLTVLLTGRRRSLYGTRVVDTCLNLKPDALPFDIFFFKEPHDTEEARIRYPNTIHFKLNVLSRLLQAFPTIKHVEFYEDRPKHVEIFERELMSIQSESRISSYDIHFVQQAPELEKFLEPKFEQYLVKDLVAKHNARINSVAQSPTTGLFSTPSVSLMTLIRPVEIGEEVTYTGIQLDSASRQALLAACPMPPLHHTRPNLHVTLYKGGVDGSELAWIGGLSAQVSLRATRIGSIPDRIVGLVVEIVGHEVIDADGAMDSPASSNYESVDTGNGSPQTPYHGDHIVVVGNDDGSSSQGKSSIASSDEYSKRKMKNPIPIVVDTSSPTASPSLQSNTVNNDMLILPLYLAPHGKSHEASRITNWTPLETPISLKGTVFEKRVTGITNRRKSAPQIPQAVSIGSLVMQSYPSLKGRDVGLAVRLTTAWMKRDGIENMAETKDQIHHLIHNMSGIVLDKGALEGAVDAAEDALAKNVHGSA</sequence>
<proteinExistence type="predicted"/>
<name>A0A507C1V3_9FUNG</name>
<feature type="domain" description="Swiss Army Knife RNA repair protein HAD" evidence="2">
    <location>
        <begin position="76"/>
        <end position="272"/>
    </location>
</feature>
<feature type="compositionally biased region" description="Low complexity" evidence="1">
    <location>
        <begin position="425"/>
        <end position="442"/>
    </location>
</feature>
<feature type="region of interest" description="Disordered" evidence="1">
    <location>
        <begin position="19"/>
        <end position="39"/>
    </location>
</feature>
<dbReference type="OrthoDB" id="5596992at2759"/>
<dbReference type="PANTHER" id="PTHR10335">
    <property type="entry name" value="RRNA 2-O-METHYLTRANSFERASE FIBRILLARIN"/>
    <property type="match status" value="1"/>
</dbReference>
<dbReference type="AlphaFoldDB" id="A0A507C1V3"/>
<dbReference type="RefSeq" id="XP_031024134.1">
    <property type="nucleotide sequence ID" value="XM_031169904.1"/>
</dbReference>
<organism evidence="3 4">
    <name type="scientific">Synchytrium microbalum</name>
    <dbReference type="NCBI Taxonomy" id="1806994"/>
    <lineage>
        <taxon>Eukaryota</taxon>
        <taxon>Fungi</taxon>
        <taxon>Fungi incertae sedis</taxon>
        <taxon>Chytridiomycota</taxon>
        <taxon>Chytridiomycota incertae sedis</taxon>
        <taxon>Chytridiomycetes</taxon>
        <taxon>Synchytriales</taxon>
        <taxon>Synchytriaceae</taxon>
        <taxon>Synchytrium</taxon>
    </lineage>
</organism>
<reference evidence="3 4" key="1">
    <citation type="journal article" date="2019" name="Sci. Rep.">
        <title>Comparative genomics of chytrid fungi reveal insights into the obligate biotrophic and pathogenic lifestyle of Synchytrium endobioticum.</title>
        <authorList>
            <person name="van de Vossenberg B.T.L.H."/>
            <person name="Warris S."/>
            <person name="Nguyen H.D.T."/>
            <person name="van Gent-Pelzer M.P.E."/>
            <person name="Joly D.L."/>
            <person name="van de Geest H.C."/>
            <person name="Bonants P.J.M."/>
            <person name="Smith D.S."/>
            <person name="Levesque C.A."/>
            <person name="van der Lee T.A.J."/>
        </authorList>
    </citation>
    <scope>NUCLEOTIDE SEQUENCE [LARGE SCALE GENOMIC DNA]</scope>
    <source>
        <strain evidence="3 4">JEL517</strain>
    </source>
</reference>
<comment type="caution">
    <text evidence="3">The sequence shown here is derived from an EMBL/GenBank/DDBJ whole genome shotgun (WGS) entry which is preliminary data.</text>
</comment>
<evidence type="ECO:0000313" key="3">
    <source>
        <dbReference type="EMBL" id="TPX33039.1"/>
    </source>
</evidence>
<dbReference type="GO" id="GO:0031428">
    <property type="term" value="C:box C/D methylation guide snoRNP complex"/>
    <property type="evidence" value="ECO:0007669"/>
    <property type="project" value="TreeGrafter"/>
</dbReference>
<dbReference type="GO" id="GO:0008649">
    <property type="term" value="F:rRNA methyltransferase activity"/>
    <property type="evidence" value="ECO:0007669"/>
    <property type="project" value="TreeGrafter"/>
</dbReference>
<evidence type="ECO:0000256" key="1">
    <source>
        <dbReference type="SAM" id="MobiDB-lite"/>
    </source>
</evidence>
<dbReference type="GO" id="GO:0000494">
    <property type="term" value="P:box C/D sno(s)RNA 3'-end processing"/>
    <property type="evidence" value="ECO:0007669"/>
    <property type="project" value="TreeGrafter"/>
</dbReference>
<feature type="compositionally biased region" description="Polar residues" evidence="1">
    <location>
        <begin position="397"/>
        <end position="414"/>
    </location>
</feature>
<evidence type="ECO:0000259" key="2">
    <source>
        <dbReference type="Pfam" id="PF10307"/>
    </source>
</evidence>
<dbReference type="GO" id="GO:0003723">
    <property type="term" value="F:RNA binding"/>
    <property type="evidence" value="ECO:0007669"/>
    <property type="project" value="TreeGrafter"/>
</dbReference>
<dbReference type="InterPro" id="IPR018812">
    <property type="entry name" value="SAK_HAD"/>
</dbReference>
<feature type="compositionally biased region" description="Polar residues" evidence="1">
    <location>
        <begin position="458"/>
        <end position="470"/>
    </location>
</feature>
<gene>
    <name evidence="3" type="ORF">SmJEL517_g03976</name>
</gene>
<dbReference type="GO" id="GO:1990259">
    <property type="term" value="F:histone H2AQ104 methyltransferase activity"/>
    <property type="evidence" value="ECO:0007669"/>
    <property type="project" value="TreeGrafter"/>
</dbReference>
<dbReference type="PANTHER" id="PTHR10335:SF23">
    <property type="entry name" value="OB FOLD-CONTAINING PROTEIN, NUCLEIC ACID BINDING"/>
    <property type="match status" value="1"/>
</dbReference>